<keyword evidence="3" id="KW-0520">NAD</keyword>
<reference evidence="6 7" key="1">
    <citation type="submission" date="2019-08" db="EMBL/GenBank/DDBJ databases">
        <title>In-depth cultivation of the pig gut microbiome towards novel bacterial diversity and tailored functional studies.</title>
        <authorList>
            <person name="Wylensek D."/>
            <person name="Hitch T.C.A."/>
            <person name="Clavel T."/>
        </authorList>
    </citation>
    <scope>NUCLEOTIDE SEQUENCE [LARGE SCALE GENOMIC DNA]</scope>
    <source>
        <strain evidence="6 7">WCA-693-APC-5D-A</strain>
    </source>
</reference>
<dbReference type="EMBL" id="VUNR01000001">
    <property type="protein sequence ID" value="MSU07564.1"/>
    <property type="molecule type" value="Genomic_DNA"/>
</dbReference>
<evidence type="ECO:0000256" key="3">
    <source>
        <dbReference type="ARBA" id="ARBA00023027"/>
    </source>
</evidence>
<comment type="caution">
    <text evidence="6">The sequence shown here is derived from an EMBL/GenBank/DDBJ whole genome shotgun (WGS) entry which is preliminary data.</text>
</comment>
<dbReference type="GO" id="GO:0048040">
    <property type="term" value="F:UDP-glucuronate decarboxylase activity"/>
    <property type="evidence" value="ECO:0007669"/>
    <property type="project" value="TreeGrafter"/>
</dbReference>
<name>A0A6I2UD34_9FIRM</name>
<dbReference type="InterPro" id="IPR044516">
    <property type="entry name" value="UXS-like"/>
</dbReference>
<keyword evidence="2" id="KW-0210">Decarboxylase</keyword>
<feature type="domain" description="NAD-dependent epimerase/dehydratase" evidence="5">
    <location>
        <begin position="37"/>
        <end position="278"/>
    </location>
</feature>
<dbReference type="SUPFAM" id="SSF51735">
    <property type="entry name" value="NAD(P)-binding Rossmann-fold domains"/>
    <property type="match status" value="1"/>
</dbReference>
<accession>A0A6I2UD34</accession>
<dbReference type="GeneID" id="96777473"/>
<dbReference type="AlphaFoldDB" id="A0A6I2UD34"/>
<protein>
    <submittedName>
        <fullName evidence="6">NAD-dependent epimerase/dehydratase family protein</fullName>
    </submittedName>
</protein>
<dbReference type="InterPro" id="IPR001509">
    <property type="entry name" value="Epimerase_deHydtase"/>
</dbReference>
<dbReference type="Proteomes" id="UP000433181">
    <property type="component" value="Unassembled WGS sequence"/>
</dbReference>
<dbReference type="InterPro" id="IPR036291">
    <property type="entry name" value="NAD(P)-bd_dom_sf"/>
</dbReference>
<evidence type="ECO:0000313" key="7">
    <source>
        <dbReference type="Proteomes" id="UP000433181"/>
    </source>
</evidence>
<dbReference type="PANTHER" id="PTHR43078:SF7">
    <property type="entry name" value="UDP-GLUCURONATE DECARBOXYLASE"/>
    <property type="match status" value="1"/>
</dbReference>
<dbReference type="GO" id="GO:0042732">
    <property type="term" value="P:D-xylose metabolic process"/>
    <property type="evidence" value="ECO:0007669"/>
    <property type="project" value="InterPro"/>
</dbReference>
<evidence type="ECO:0000313" key="6">
    <source>
        <dbReference type="EMBL" id="MSU07564.1"/>
    </source>
</evidence>
<dbReference type="PANTHER" id="PTHR43078">
    <property type="entry name" value="UDP-GLUCURONIC ACID DECARBOXYLASE-RELATED"/>
    <property type="match status" value="1"/>
</dbReference>
<evidence type="ECO:0000256" key="2">
    <source>
        <dbReference type="ARBA" id="ARBA00022793"/>
    </source>
</evidence>
<comment type="cofactor">
    <cofactor evidence="1">
        <name>NAD(+)</name>
        <dbReference type="ChEBI" id="CHEBI:57540"/>
    </cofactor>
</comment>
<gene>
    <name evidence="6" type="ORF">FYJ84_00935</name>
</gene>
<keyword evidence="7" id="KW-1185">Reference proteome</keyword>
<proteinExistence type="predicted"/>
<organism evidence="6 7">
    <name type="scientific">Anaerovibrio slackiae</name>
    <dbReference type="NCBI Taxonomy" id="2652309"/>
    <lineage>
        <taxon>Bacteria</taxon>
        <taxon>Bacillati</taxon>
        <taxon>Bacillota</taxon>
        <taxon>Negativicutes</taxon>
        <taxon>Selenomonadales</taxon>
        <taxon>Selenomonadaceae</taxon>
        <taxon>Anaerovibrio</taxon>
    </lineage>
</organism>
<dbReference type="Gene3D" id="3.40.50.720">
    <property type="entry name" value="NAD(P)-binding Rossmann-like Domain"/>
    <property type="match status" value="1"/>
</dbReference>
<dbReference type="RefSeq" id="WP_154405187.1">
    <property type="nucleotide sequence ID" value="NZ_VUNR01000001.1"/>
</dbReference>
<sequence>MGIMGNNLHNSKTYINDLDVALNHTLDVEKLCNAKFLITGATGTIGSFLTDMLIRYNRKISGSICIFVAGRDVNKIKNEYAGFNEVIPVYYDLKENIKFNFPVDYIIHAAGNAHPSAFISDSVGTIVGNIVSTYNLLQYAQKYSVKRFLYVSSGEVYGQGDLKLSSFEEDYLGYLDIQSMRSCYPSSKRATENLCCSYMEQYGVESVVVRPSHTYGPYITNSDNRAHAQFFKNVISGEDIILKSYGKQIRSYNYIGDCASALFSVLTKGNSGEAYNLANPDSVVTIADLAKVIGNAGEKSVHFLLSDEIPNKNTSPIVKQVLSTRKIESMGWKPAFSLEDGIRHTLNILKEVHNV</sequence>
<dbReference type="GO" id="GO:0005737">
    <property type="term" value="C:cytoplasm"/>
    <property type="evidence" value="ECO:0007669"/>
    <property type="project" value="TreeGrafter"/>
</dbReference>
<evidence type="ECO:0000256" key="1">
    <source>
        <dbReference type="ARBA" id="ARBA00001911"/>
    </source>
</evidence>
<evidence type="ECO:0000256" key="4">
    <source>
        <dbReference type="ARBA" id="ARBA00023239"/>
    </source>
</evidence>
<dbReference type="GO" id="GO:0070403">
    <property type="term" value="F:NAD+ binding"/>
    <property type="evidence" value="ECO:0007669"/>
    <property type="project" value="InterPro"/>
</dbReference>
<keyword evidence="4" id="KW-0456">Lyase</keyword>
<dbReference type="Pfam" id="PF01370">
    <property type="entry name" value="Epimerase"/>
    <property type="match status" value="1"/>
</dbReference>
<evidence type="ECO:0000259" key="5">
    <source>
        <dbReference type="Pfam" id="PF01370"/>
    </source>
</evidence>